<dbReference type="Pfam" id="PF10335">
    <property type="entry name" value="DUF294_C"/>
    <property type="match status" value="1"/>
</dbReference>
<dbReference type="RefSeq" id="WP_133286570.1">
    <property type="nucleotide sequence ID" value="NZ_SMSJ01000001.1"/>
</dbReference>
<dbReference type="Pfam" id="PF00571">
    <property type="entry name" value="CBS"/>
    <property type="match status" value="2"/>
</dbReference>
<comment type="caution">
    <text evidence="3">The sequence shown here is derived from an EMBL/GenBank/DDBJ whole genome shotgun (WGS) entry which is preliminary data.</text>
</comment>
<protein>
    <submittedName>
        <fullName evidence="3">Cyclic nucleotide-binding domain-containing protein</fullName>
    </submittedName>
</protein>
<dbReference type="InterPro" id="IPR018821">
    <property type="entry name" value="DUF294_put_nucleoTrafse_sb-bd"/>
</dbReference>
<dbReference type="Proteomes" id="UP000295096">
    <property type="component" value="Unassembled WGS sequence"/>
</dbReference>
<dbReference type="InterPro" id="IPR046342">
    <property type="entry name" value="CBS_dom_sf"/>
</dbReference>
<keyword evidence="1" id="KW-0129">CBS domain</keyword>
<dbReference type="CDD" id="cd00038">
    <property type="entry name" value="CAP_ED"/>
    <property type="match status" value="1"/>
</dbReference>
<dbReference type="InterPro" id="IPR051257">
    <property type="entry name" value="Diverse_CBS-Domain"/>
</dbReference>
<dbReference type="Pfam" id="PF03445">
    <property type="entry name" value="DUF294"/>
    <property type="match status" value="1"/>
</dbReference>
<dbReference type="PANTHER" id="PTHR43080">
    <property type="entry name" value="CBS DOMAIN-CONTAINING PROTEIN CBSX3, MITOCHONDRIAL"/>
    <property type="match status" value="1"/>
</dbReference>
<dbReference type="PROSITE" id="PS50042">
    <property type="entry name" value="CNMP_BINDING_3"/>
    <property type="match status" value="1"/>
</dbReference>
<dbReference type="GO" id="GO:0008773">
    <property type="term" value="F:[protein-PII] uridylyltransferase activity"/>
    <property type="evidence" value="ECO:0007669"/>
    <property type="project" value="InterPro"/>
</dbReference>
<dbReference type="OrthoDB" id="9808528at2"/>
<dbReference type="InterPro" id="IPR005105">
    <property type="entry name" value="GlnD_Uridyltrans_N"/>
</dbReference>
<dbReference type="SUPFAM" id="SSF51206">
    <property type="entry name" value="cAMP-binding domain-like"/>
    <property type="match status" value="1"/>
</dbReference>
<dbReference type="SMART" id="SM00116">
    <property type="entry name" value="CBS"/>
    <property type="match status" value="2"/>
</dbReference>
<dbReference type="InterPro" id="IPR000595">
    <property type="entry name" value="cNMP-bd_dom"/>
</dbReference>
<dbReference type="InterPro" id="IPR018490">
    <property type="entry name" value="cNMP-bd_dom_sf"/>
</dbReference>
<dbReference type="EMBL" id="SMSJ01000001">
    <property type="protein sequence ID" value="TDH64414.1"/>
    <property type="molecule type" value="Genomic_DNA"/>
</dbReference>
<dbReference type="PANTHER" id="PTHR43080:SF2">
    <property type="entry name" value="CBS DOMAIN-CONTAINING PROTEIN"/>
    <property type="match status" value="1"/>
</dbReference>
<evidence type="ECO:0000259" key="2">
    <source>
        <dbReference type="PROSITE" id="PS50042"/>
    </source>
</evidence>
<feature type="domain" description="Cyclic nucleotide-binding" evidence="2">
    <location>
        <begin position="11"/>
        <end position="125"/>
    </location>
</feature>
<dbReference type="InterPro" id="IPR014710">
    <property type="entry name" value="RmlC-like_jellyroll"/>
</dbReference>
<dbReference type="CDD" id="cd05401">
    <property type="entry name" value="NT_GlnE_GlnD_like"/>
    <property type="match status" value="1"/>
</dbReference>
<sequence length="606" mass="66000">MPSAFDASNPPFDRLTQEEIGELRAALDIAYLRPGEAVLIPGQKSEHLHVVIKGSIEVRDGGTLNAVLGPKDAFDSRALVHGAAGEDFIATEETLCYLIPRGVVLNLISRNAGFAAFFYSEVSAKLDAFARAHRQEGMESVLRARVREASRGPAVMVPGDATLAEAAARMQEASINAAYVREDGRIGVVTGMNLAKAVLLKQLPLDTPVRQVCHFDVIAVDAEDFIFEALLLMTRHDRRRVAVRTAGEFTGFLEDIHILGLVAGNSQLIPGRIDRARNVADLAAPAQDIQGQVERLHRQGVKVEQIAEITSDLNRRLFVKLFDLLAPPAIRKHGCLMIMGSEGRGEQTVRTDQDNGLLLDGPVPAAELTRFRQDFSGALADFGFPPCPGDVMVRNPLWSQPLDGLLRQLRLWIMDRTPEAAMNLAIFFDAVAVTGRTSLLAEAKHALAEMMRGERALIARFANLVESFETPGLGAFSALMEKVGVAADAIDIKKAGIFPIVHGMRAMAMDRGIMATSTAGRIEALVAAGAFSAAFGQELLSALRVFMEYRLRAQLEAVRRGVLETEALVLPGSLSPADRDILRDALRIVRQFRETLRSRYNLAAFG</sequence>
<dbReference type="AlphaFoldDB" id="A0A4R5QLL7"/>
<keyword evidence="4" id="KW-1185">Reference proteome</keyword>
<dbReference type="InterPro" id="IPR000644">
    <property type="entry name" value="CBS_dom"/>
</dbReference>
<gene>
    <name evidence="3" type="ORF">E2C06_00255</name>
</gene>
<evidence type="ECO:0000313" key="4">
    <source>
        <dbReference type="Proteomes" id="UP000295096"/>
    </source>
</evidence>
<name>A0A4R5QLL7_9PROT</name>
<evidence type="ECO:0000313" key="3">
    <source>
        <dbReference type="EMBL" id="TDH64414.1"/>
    </source>
</evidence>
<dbReference type="Pfam" id="PF00027">
    <property type="entry name" value="cNMP_binding"/>
    <property type="match status" value="1"/>
</dbReference>
<reference evidence="3 4" key="1">
    <citation type="journal article" date="2016" name="J. Microbiol.">
        <title>Dankookia rubra gen. nov., sp. nov., an alphaproteobacterium isolated from sediment of a shallow stream.</title>
        <authorList>
            <person name="Kim W.H."/>
            <person name="Kim D.H."/>
            <person name="Kang K."/>
            <person name="Ahn T.Y."/>
        </authorList>
    </citation>
    <scope>NUCLEOTIDE SEQUENCE [LARGE SCALE GENOMIC DNA]</scope>
    <source>
        <strain evidence="3 4">JCM30602</strain>
    </source>
</reference>
<organism evidence="3 4">
    <name type="scientific">Dankookia rubra</name>
    <dbReference type="NCBI Taxonomy" id="1442381"/>
    <lineage>
        <taxon>Bacteria</taxon>
        <taxon>Pseudomonadati</taxon>
        <taxon>Pseudomonadota</taxon>
        <taxon>Alphaproteobacteria</taxon>
        <taxon>Acetobacterales</taxon>
        <taxon>Roseomonadaceae</taxon>
        <taxon>Dankookia</taxon>
    </lineage>
</organism>
<accession>A0A4R5QLL7</accession>
<dbReference type="Gene3D" id="3.10.580.10">
    <property type="entry name" value="CBS-domain"/>
    <property type="match status" value="1"/>
</dbReference>
<dbReference type="SUPFAM" id="SSF54631">
    <property type="entry name" value="CBS-domain pair"/>
    <property type="match status" value="1"/>
</dbReference>
<dbReference type="Gene3D" id="2.60.120.10">
    <property type="entry name" value="Jelly Rolls"/>
    <property type="match status" value="1"/>
</dbReference>
<evidence type="ECO:0000256" key="1">
    <source>
        <dbReference type="ARBA" id="ARBA00023122"/>
    </source>
</evidence>
<proteinExistence type="predicted"/>